<comment type="caution">
    <text evidence="2">The sequence shown here is derived from an EMBL/GenBank/DDBJ whole genome shotgun (WGS) entry which is preliminary data.</text>
</comment>
<reference evidence="3" key="1">
    <citation type="journal article" date="2019" name="Int. J. Syst. Evol. Microbiol.">
        <title>The Global Catalogue of Microorganisms (GCM) 10K type strain sequencing project: providing services to taxonomists for standard genome sequencing and annotation.</title>
        <authorList>
            <consortium name="The Broad Institute Genomics Platform"/>
            <consortium name="The Broad Institute Genome Sequencing Center for Infectious Disease"/>
            <person name="Wu L."/>
            <person name="Ma J."/>
        </authorList>
    </citation>
    <scope>NUCLEOTIDE SEQUENCE [LARGE SCALE GENOMIC DNA]</scope>
    <source>
        <strain evidence="3">JCM 30846</strain>
    </source>
</reference>
<dbReference type="EMBL" id="BAABEP010000020">
    <property type="protein sequence ID" value="GAA3733005.1"/>
    <property type="molecule type" value="Genomic_DNA"/>
</dbReference>
<dbReference type="Proteomes" id="UP001499884">
    <property type="component" value="Unassembled WGS sequence"/>
</dbReference>
<feature type="domain" description="NERD" evidence="1">
    <location>
        <begin position="120"/>
        <end position="164"/>
    </location>
</feature>
<keyword evidence="3" id="KW-1185">Reference proteome</keyword>
<proteinExistence type="predicted"/>
<gene>
    <name evidence="2" type="ORF">GCM10023082_33040</name>
</gene>
<dbReference type="Pfam" id="PF08378">
    <property type="entry name" value="NERD"/>
    <property type="match status" value="1"/>
</dbReference>
<evidence type="ECO:0000313" key="2">
    <source>
        <dbReference type="EMBL" id="GAA3733005.1"/>
    </source>
</evidence>
<sequence>MARLRVTPARHQGRERLYVTLPDGTGVAWFDREANRISLVRADREDDVLAALAPYVAGEVTVGPPPVPTPAELDRLSLHPDDDLAPNRPGEALYAALDADPASAPVRLLHRDARRDALAAQRLVGEALDALEGAGWRVLHAVPLPGAATIDHLAIGPAGVLAVRTLPGRRRRVRIADPMVRVGRDRPAPHLRWARRAAERASLALATAVAPALAVPGASGVEALPPAADALDVRVFTDDTLGALARLGGVLKPADVEAVYAAARDRGTWARA</sequence>
<name>A0ABP7F7Q3_9ACTN</name>
<organism evidence="2 3">
    <name type="scientific">Streptomyces tremellae</name>
    <dbReference type="NCBI Taxonomy" id="1124239"/>
    <lineage>
        <taxon>Bacteria</taxon>
        <taxon>Bacillati</taxon>
        <taxon>Actinomycetota</taxon>
        <taxon>Actinomycetes</taxon>
        <taxon>Kitasatosporales</taxon>
        <taxon>Streptomycetaceae</taxon>
        <taxon>Streptomyces</taxon>
    </lineage>
</organism>
<evidence type="ECO:0000259" key="1">
    <source>
        <dbReference type="Pfam" id="PF08378"/>
    </source>
</evidence>
<dbReference type="InterPro" id="IPR011528">
    <property type="entry name" value="NERD"/>
</dbReference>
<accession>A0ABP7F7Q3</accession>
<dbReference type="RefSeq" id="WP_345647397.1">
    <property type="nucleotide sequence ID" value="NZ_BAABEP010000020.1"/>
</dbReference>
<evidence type="ECO:0000313" key="3">
    <source>
        <dbReference type="Proteomes" id="UP001499884"/>
    </source>
</evidence>
<protein>
    <submittedName>
        <fullName evidence="2">NERD domain-containing protein</fullName>
    </submittedName>
</protein>